<dbReference type="InterPro" id="IPR029058">
    <property type="entry name" value="AB_hydrolase_fold"/>
</dbReference>
<evidence type="ECO:0000313" key="3">
    <source>
        <dbReference type="Proteomes" id="UP000198226"/>
    </source>
</evidence>
<dbReference type="AlphaFoldDB" id="A0A109IJP1"/>
<dbReference type="InterPro" id="IPR002925">
    <property type="entry name" value="Dienelactn_hydro"/>
</dbReference>
<keyword evidence="3" id="KW-1185">Reference proteome</keyword>
<dbReference type="EMBL" id="LT607752">
    <property type="protein sequence ID" value="SCG36346.1"/>
    <property type="molecule type" value="Genomic_DNA"/>
</dbReference>
<dbReference type="PANTHER" id="PTHR46623:SF10">
    <property type="entry name" value="CARBOXYMETHYLENEBUTENOLIDASE HOMOLOG"/>
    <property type="match status" value="1"/>
</dbReference>
<dbReference type="OrthoDB" id="9787933at2"/>
<dbReference type="RefSeq" id="WP_067309333.1">
    <property type="nucleotide sequence ID" value="NZ_LRMV01000075.1"/>
</dbReference>
<proteinExistence type="predicted"/>
<dbReference type="Proteomes" id="UP000198226">
    <property type="component" value="Chromosome I"/>
</dbReference>
<gene>
    <name evidence="2" type="ORF">GA0070623_0192</name>
</gene>
<organism evidence="2 3">
    <name type="scientific">Micromonospora rifamycinica</name>
    <dbReference type="NCBI Taxonomy" id="291594"/>
    <lineage>
        <taxon>Bacteria</taxon>
        <taxon>Bacillati</taxon>
        <taxon>Actinomycetota</taxon>
        <taxon>Actinomycetes</taxon>
        <taxon>Micromonosporales</taxon>
        <taxon>Micromonosporaceae</taxon>
        <taxon>Micromonospora</taxon>
    </lineage>
</organism>
<dbReference type="Pfam" id="PF01738">
    <property type="entry name" value="DLH"/>
    <property type="match status" value="1"/>
</dbReference>
<dbReference type="InterPro" id="IPR051049">
    <property type="entry name" value="Dienelactone_hydrolase-like"/>
</dbReference>
<dbReference type="SUPFAM" id="SSF53474">
    <property type="entry name" value="alpha/beta-Hydrolases"/>
    <property type="match status" value="1"/>
</dbReference>
<accession>A0A109IJP1</accession>
<dbReference type="Gene3D" id="3.40.50.1820">
    <property type="entry name" value="alpha/beta hydrolase"/>
    <property type="match status" value="1"/>
</dbReference>
<sequence length="257" mass="27416">MAEPTTVQVPTSDGAADAYLARPDGDGPFPAVLFFMDAFGLRPRLAEMAGRIAAHGYLVLVPNLFHRTGPMPRFDLAELADPQRRGELFGRIVPLISALTPELVARDTGAYLDYLAARADVTPGPVGIVGYCMGGTNALRAIEAHPDRIGALASFHAGRVVTDGPDSPHRGVGTVTGELYFAHADRDESMTGEHIAALEGALDAAGVRYRSEVYAGAPHGFTMADTAMYDEQATERHWTALFDLLDRTVGGADRRPG</sequence>
<evidence type="ECO:0000259" key="1">
    <source>
        <dbReference type="Pfam" id="PF01738"/>
    </source>
</evidence>
<protein>
    <submittedName>
        <fullName evidence="2">Carboxymethylenebutenolidase</fullName>
    </submittedName>
</protein>
<dbReference type="PANTHER" id="PTHR46623">
    <property type="entry name" value="CARBOXYMETHYLENEBUTENOLIDASE-RELATED"/>
    <property type="match status" value="1"/>
</dbReference>
<evidence type="ECO:0000313" key="2">
    <source>
        <dbReference type="EMBL" id="SCG36346.1"/>
    </source>
</evidence>
<dbReference type="GO" id="GO:0016787">
    <property type="term" value="F:hydrolase activity"/>
    <property type="evidence" value="ECO:0007669"/>
    <property type="project" value="InterPro"/>
</dbReference>
<feature type="domain" description="Dienelactone hydrolase" evidence="1">
    <location>
        <begin position="17"/>
        <end position="247"/>
    </location>
</feature>
<name>A0A109IJP1_9ACTN</name>
<reference evidence="3" key="1">
    <citation type="submission" date="2016-06" db="EMBL/GenBank/DDBJ databases">
        <authorList>
            <person name="Varghese N."/>
            <person name="Submissions Spin"/>
        </authorList>
    </citation>
    <scope>NUCLEOTIDE SEQUENCE [LARGE SCALE GENOMIC DNA]</scope>
    <source>
        <strain evidence="3">DSM 44983</strain>
    </source>
</reference>